<comment type="caution">
    <text evidence="2">The sequence shown here is derived from an EMBL/GenBank/DDBJ whole genome shotgun (WGS) entry which is preliminary data.</text>
</comment>
<dbReference type="RefSeq" id="XP_060329269.1">
    <property type="nucleotide sequence ID" value="XM_060468563.1"/>
</dbReference>
<dbReference type="PROSITE" id="PS50011">
    <property type="entry name" value="PROTEIN_KINASE_DOM"/>
    <property type="match status" value="1"/>
</dbReference>
<proteinExistence type="predicted"/>
<dbReference type="Gene3D" id="1.10.510.10">
    <property type="entry name" value="Transferase(Phosphotransferase) domain 1"/>
    <property type="match status" value="1"/>
</dbReference>
<dbReference type="Pfam" id="PF17667">
    <property type="entry name" value="Pkinase_fungal"/>
    <property type="match status" value="1"/>
</dbReference>
<evidence type="ECO:0000313" key="2">
    <source>
        <dbReference type="EMBL" id="KAK0455759.1"/>
    </source>
</evidence>
<dbReference type="GeneID" id="85352111"/>
<accession>A0AA39K715</accession>
<dbReference type="EMBL" id="JAUEPS010000024">
    <property type="protein sequence ID" value="KAK0455759.1"/>
    <property type="molecule type" value="Genomic_DNA"/>
</dbReference>
<organism evidence="2 3">
    <name type="scientific">Armillaria tabescens</name>
    <name type="common">Ringless honey mushroom</name>
    <name type="synonym">Agaricus tabescens</name>
    <dbReference type="NCBI Taxonomy" id="1929756"/>
    <lineage>
        <taxon>Eukaryota</taxon>
        <taxon>Fungi</taxon>
        <taxon>Dikarya</taxon>
        <taxon>Basidiomycota</taxon>
        <taxon>Agaricomycotina</taxon>
        <taxon>Agaricomycetes</taxon>
        <taxon>Agaricomycetidae</taxon>
        <taxon>Agaricales</taxon>
        <taxon>Marasmiineae</taxon>
        <taxon>Physalacriaceae</taxon>
        <taxon>Desarmillaria</taxon>
    </lineage>
</organism>
<dbReference type="AlphaFoldDB" id="A0AA39K715"/>
<dbReference type="PANTHER" id="PTHR38248">
    <property type="entry name" value="FUNK1 6"/>
    <property type="match status" value="1"/>
</dbReference>
<dbReference type="GO" id="GO:0005524">
    <property type="term" value="F:ATP binding"/>
    <property type="evidence" value="ECO:0007669"/>
    <property type="project" value="InterPro"/>
</dbReference>
<name>A0AA39K715_ARMTA</name>
<reference evidence="2" key="1">
    <citation type="submission" date="2023-06" db="EMBL/GenBank/DDBJ databases">
        <authorList>
            <consortium name="Lawrence Berkeley National Laboratory"/>
            <person name="Ahrendt S."/>
            <person name="Sahu N."/>
            <person name="Indic B."/>
            <person name="Wong-Bajracharya J."/>
            <person name="Merenyi Z."/>
            <person name="Ke H.-M."/>
            <person name="Monk M."/>
            <person name="Kocsube S."/>
            <person name="Drula E."/>
            <person name="Lipzen A."/>
            <person name="Balint B."/>
            <person name="Henrissat B."/>
            <person name="Andreopoulos B."/>
            <person name="Martin F.M."/>
            <person name="Harder C.B."/>
            <person name="Rigling D."/>
            <person name="Ford K.L."/>
            <person name="Foster G.D."/>
            <person name="Pangilinan J."/>
            <person name="Papanicolaou A."/>
            <person name="Barry K."/>
            <person name="LaButti K."/>
            <person name="Viragh M."/>
            <person name="Koriabine M."/>
            <person name="Yan M."/>
            <person name="Riley R."/>
            <person name="Champramary S."/>
            <person name="Plett K.L."/>
            <person name="Tsai I.J."/>
            <person name="Slot J."/>
            <person name="Sipos G."/>
            <person name="Plett J."/>
            <person name="Nagy L.G."/>
            <person name="Grigoriev I.V."/>
        </authorList>
    </citation>
    <scope>NUCLEOTIDE SEQUENCE</scope>
    <source>
        <strain evidence="2">CCBAS 213</strain>
    </source>
</reference>
<protein>
    <recommendedName>
        <fullName evidence="1">Protein kinase domain-containing protein</fullName>
    </recommendedName>
</protein>
<dbReference type="InterPro" id="IPR000719">
    <property type="entry name" value="Prot_kinase_dom"/>
</dbReference>
<dbReference type="GO" id="GO:0004672">
    <property type="term" value="F:protein kinase activity"/>
    <property type="evidence" value="ECO:0007669"/>
    <property type="project" value="InterPro"/>
</dbReference>
<keyword evidence="3" id="KW-1185">Reference proteome</keyword>
<dbReference type="InterPro" id="IPR011009">
    <property type="entry name" value="Kinase-like_dom_sf"/>
</dbReference>
<dbReference type="Proteomes" id="UP001175211">
    <property type="component" value="Unassembled WGS sequence"/>
</dbReference>
<sequence length="217" mass="25285">MKDKFVGPKKGEYEYEERVLRITVLEELLPITSLRKDSDYAQVFVDILPCHKWLYDHPRILHRDISMANLMYQINSMGNVTGVLNDFDLSSLLPVDKTTSFRRMGTPPYMALDLLKAQDDTRPHLYRHDLEALFCVMLMICCRHSIIKEPQPRGTSQLEEIPTKSFPRWFDCETSWDMLSVFKIAFFSSASRIPVSESFEAFQPCLEQIRYAFSEGL</sequence>
<gene>
    <name evidence="2" type="ORF">EV420DRAFT_1310416</name>
</gene>
<dbReference type="PANTHER" id="PTHR38248:SF2">
    <property type="entry name" value="FUNK1 11"/>
    <property type="match status" value="1"/>
</dbReference>
<dbReference type="SUPFAM" id="SSF56112">
    <property type="entry name" value="Protein kinase-like (PK-like)"/>
    <property type="match status" value="1"/>
</dbReference>
<dbReference type="InterPro" id="IPR040976">
    <property type="entry name" value="Pkinase_fungal"/>
</dbReference>
<evidence type="ECO:0000313" key="3">
    <source>
        <dbReference type="Proteomes" id="UP001175211"/>
    </source>
</evidence>
<evidence type="ECO:0000259" key="1">
    <source>
        <dbReference type="PROSITE" id="PS50011"/>
    </source>
</evidence>
<feature type="domain" description="Protein kinase" evidence="1">
    <location>
        <begin position="1"/>
        <end position="217"/>
    </location>
</feature>